<name>I4FYL7_MICAE</name>
<protein>
    <submittedName>
        <fullName evidence="1">Uncharacterized protein</fullName>
    </submittedName>
</protein>
<gene>
    <name evidence="1" type="ORF">MICAC_120001</name>
</gene>
<dbReference type="Proteomes" id="UP000003480">
    <property type="component" value="Unassembled WGS sequence"/>
</dbReference>
<dbReference type="HOGENOM" id="CLU_3045382_0_0_3"/>
<evidence type="ECO:0000313" key="2">
    <source>
        <dbReference type="Proteomes" id="UP000003480"/>
    </source>
</evidence>
<organism evidence="1 2">
    <name type="scientific">Microcystis aeruginosa PCC 9443</name>
    <dbReference type="NCBI Taxonomy" id="1160281"/>
    <lineage>
        <taxon>Bacteria</taxon>
        <taxon>Bacillati</taxon>
        <taxon>Cyanobacteriota</taxon>
        <taxon>Cyanophyceae</taxon>
        <taxon>Oscillatoriophycideae</taxon>
        <taxon>Chroococcales</taxon>
        <taxon>Microcystaceae</taxon>
        <taxon>Microcystis</taxon>
    </lineage>
</organism>
<proteinExistence type="predicted"/>
<reference evidence="1 2" key="1">
    <citation type="submission" date="2012-04" db="EMBL/GenBank/DDBJ databases">
        <authorList>
            <person name="Genoscope - CEA"/>
        </authorList>
    </citation>
    <scope>NUCLEOTIDE SEQUENCE [LARGE SCALE GENOMIC DNA]</scope>
    <source>
        <strain evidence="1 2">9443</strain>
    </source>
</reference>
<dbReference type="EMBL" id="CAIJ01000024">
    <property type="protein sequence ID" value="CCI00778.1"/>
    <property type="molecule type" value="Genomic_DNA"/>
</dbReference>
<evidence type="ECO:0000313" key="1">
    <source>
        <dbReference type="EMBL" id="CCI00778.1"/>
    </source>
</evidence>
<dbReference type="AlphaFoldDB" id="I4FYL7"/>
<comment type="caution">
    <text evidence="1">The sequence shown here is derived from an EMBL/GenBank/DDBJ whole genome shotgun (WGS) entry which is preliminary data.</text>
</comment>
<accession>I4FYL7</accession>
<sequence>MILLPDNDINSRNDQPIFRDTVEQNATKLALQAQRNVSKFLQLCIGNLLTNNKKVYE</sequence>